<keyword evidence="2" id="KW-0378">Hydrolase</keyword>
<sequence>MATFVLVPGFWLGGWCWQRIARQLRYLGHDVYPVTLTGLGERAHLAGPQVNLETHITDVVNLIEFEGLRDVMLVGHSAGGVVITGVADRIPSRISQLVYLDSAPLADGVAQIDTNAPEVRAFIERAVAERGDGWRWPLPSWDELEHAIGASLEGLGDPERALMKSRAVAQPVGVIREPLRLTNPDRERLPKVAVLCTLSLADVQEMIASGLDWVQQLAGPQWRFIELPTGHWPMFSRPDDVARLLDKLTAS</sequence>
<dbReference type="InterPro" id="IPR052897">
    <property type="entry name" value="Sec-Metab_Biosynth_Hydrolase"/>
</dbReference>
<evidence type="ECO:0000259" key="1">
    <source>
        <dbReference type="Pfam" id="PF12697"/>
    </source>
</evidence>
<dbReference type="Gene3D" id="3.40.50.1820">
    <property type="entry name" value="alpha/beta hydrolase"/>
    <property type="match status" value="1"/>
</dbReference>
<dbReference type="Pfam" id="PF12697">
    <property type="entry name" value="Abhydrolase_6"/>
    <property type="match status" value="1"/>
</dbReference>
<reference evidence="2 3" key="1">
    <citation type="journal article" date="2019" name="Nat. Microbiol.">
        <title>Mediterranean grassland soil C-N compound turnover is dependent on rainfall and depth, and is mediated by genomically divergent microorganisms.</title>
        <authorList>
            <person name="Diamond S."/>
            <person name="Andeer P.F."/>
            <person name="Li Z."/>
            <person name="Crits-Christoph A."/>
            <person name="Burstein D."/>
            <person name="Anantharaman K."/>
            <person name="Lane K.R."/>
            <person name="Thomas B.C."/>
            <person name="Pan C."/>
            <person name="Northen T.R."/>
            <person name="Banfield J.F."/>
        </authorList>
    </citation>
    <scope>NUCLEOTIDE SEQUENCE [LARGE SCALE GENOMIC DNA]</scope>
    <source>
        <strain evidence="2">NP_2</strain>
    </source>
</reference>
<comment type="caution">
    <text evidence="2">The sequence shown here is derived from an EMBL/GenBank/DDBJ whole genome shotgun (WGS) entry which is preliminary data.</text>
</comment>
<dbReference type="InterPro" id="IPR029058">
    <property type="entry name" value="AB_hydrolase_fold"/>
</dbReference>
<dbReference type="EMBL" id="VBAJ01000147">
    <property type="protein sequence ID" value="TMJ07839.1"/>
    <property type="molecule type" value="Genomic_DNA"/>
</dbReference>
<dbReference type="InterPro" id="IPR000073">
    <property type="entry name" value="AB_hydrolase_1"/>
</dbReference>
<name>A0A537LIJ7_9BACT</name>
<evidence type="ECO:0000313" key="3">
    <source>
        <dbReference type="Proteomes" id="UP000318661"/>
    </source>
</evidence>
<dbReference type="GO" id="GO:0016787">
    <property type="term" value="F:hydrolase activity"/>
    <property type="evidence" value="ECO:0007669"/>
    <property type="project" value="UniProtKB-KW"/>
</dbReference>
<protein>
    <submittedName>
        <fullName evidence="2">Alpha/beta hydrolase</fullName>
    </submittedName>
</protein>
<evidence type="ECO:0000313" key="2">
    <source>
        <dbReference type="EMBL" id="TMJ07839.1"/>
    </source>
</evidence>
<dbReference type="PANTHER" id="PTHR37017:SF11">
    <property type="entry name" value="ESTERASE_LIPASE_THIOESTERASE DOMAIN-CONTAINING PROTEIN"/>
    <property type="match status" value="1"/>
</dbReference>
<feature type="domain" description="AB hydrolase-1" evidence="1">
    <location>
        <begin position="4"/>
        <end position="243"/>
    </location>
</feature>
<organism evidence="2 3">
    <name type="scientific">Candidatus Segetimicrobium genomatis</name>
    <dbReference type="NCBI Taxonomy" id="2569760"/>
    <lineage>
        <taxon>Bacteria</taxon>
        <taxon>Bacillati</taxon>
        <taxon>Candidatus Sysuimicrobiota</taxon>
        <taxon>Candidatus Sysuimicrobiia</taxon>
        <taxon>Candidatus Sysuimicrobiales</taxon>
        <taxon>Candidatus Segetimicrobiaceae</taxon>
        <taxon>Candidatus Segetimicrobium</taxon>
    </lineage>
</organism>
<proteinExistence type="predicted"/>
<dbReference type="SUPFAM" id="SSF53474">
    <property type="entry name" value="alpha/beta-Hydrolases"/>
    <property type="match status" value="1"/>
</dbReference>
<dbReference type="PANTHER" id="PTHR37017">
    <property type="entry name" value="AB HYDROLASE-1 DOMAIN-CONTAINING PROTEIN-RELATED"/>
    <property type="match status" value="1"/>
</dbReference>
<accession>A0A537LIJ7</accession>
<dbReference type="AlphaFoldDB" id="A0A537LIJ7"/>
<gene>
    <name evidence="2" type="ORF">E6G99_05570</name>
</gene>
<dbReference type="Proteomes" id="UP000318661">
    <property type="component" value="Unassembled WGS sequence"/>
</dbReference>